<dbReference type="EMBL" id="SDWV01000015">
    <property type="protein sequence ID" value="RYC07353.1"/>
    <property type="molecule type" value="Genomic_DNA"/>
</dbReference>
<dbReference type="AlphaFoldDB" id="A0A4Q2SPT5"/>
<accession>A0A4Q2SPT5</accession>
<comment type="caution">
    <text evidence="2">The sequence shown here is derived from an EMBL/GenBank/DDBJ whole genome shotgun (WGS) entry which is preliminary data.</text>
</comment>
<keyword evidence="3" id="KW-1185">Reference proteome</keyword>
<proteinExistence type="predicted"/>
<evidence type="ECO:0000256" key="1">
    <source>
        <dbReference type="SAM" id="MobiDB-lite"/>
    </source>
</evidence>
<evidence type="ECO:0000313" key="3">
    <source>
        <dbReference type="Proteomes" id="UP000291101"/>
    </source>
</evidence>
<feature type="region of interest" description="Disordered" evidence="1">
    <location>
        <begin position="262"/>
        <end position="285"/>
    </location>
</feature>
<organism evidence="2 3">
    <name type="scientific">Nocardioides zhouii</name>
    <dbReference type="NCBI Taxonomy" id="1168729"/>
    <lineage>
        <taxon>Bacteria</taxon>
        <taxon>Bacillati</taxon>
        <taxon>Actinomycetota</taxon>
        <taxon>Actinomycetes</taxon>
        <taxon>Propionibacteriales</taxon>
        <taxon>Nocardioidaceae</taxon>
        <taxon>Nocardioides</taxon>
    </lineage>
</organism>
<dbReference type="RefSeq" id="WP_129427661.1">
    <property type="nucleotide sequence ID" value="NZ_SDWV01000015.1"/>
</dbReference>
<sequence>MTVLEKLLVPEASRRVVEEGYDWLTGPVYRPDDLIGLTPVERVAALGLDGEDGPFGEAPDHVDVIRFPTHPLMDLRVPTNAPGHAEVPWPTFPTGFLRNAAAVWTLTLTRMPVSARYIRVDLDGTEREFSRYQGAARGWQGAKGYFPPLHLIGPRAKHGVLDLPCSYTSDQQSVELVWVGDQRAPEGFEQVRPMVHARVLPVSECEVFDIALLARWREHRVRVLQQAGEEALVLVTPGSLAEAEELGATEAEPGIFQATVPAAELTDREGVRSDPMPTRSRATHS</sequence>
<name>A0A4Q2SPT5_9ACTN</name>
<dbReference type="OrthoDB" id="3748032at2"/>
<reference evidence="2 3" key="1">
    <citation type="submission" date="2019-01" db="EMBL/GenBank/DDBJ databases">
        <title>Novel species of Nocardioides.</title>
        <authorList>
            <person name="Liu Q."/>
            <person name="X Y.-H."/>
        </authorList>
    </citation>
    <scope>NUCLEOTIDE SEQUENCE [LARGE SCALE GENOMIC DNA]</scope>
    <source>
        <strain evidence="2 3">HLT2-9</strain>
    </source>
</reference>
<gene>
    <name evidence="2" type="ORF">EUA94_14820</name>
</gene>
<protein>
    <submittedName>
        <fullName evidence="2">Uncharacterized protein</fullName>
    </submittedName>
</protein>
<evidence type="ECO:0000313" key="2">
    <source>
        <dbReference type="EMBL" id="RYC07353.1"/>
    </source>
</evidence>
<dbReference type="Proteomes" id="UP000291101">
    <property type="component" value="Unassembled WGS sequence"/>
</dbReference>